<sequence>MLHPTTFPRSSILLLGSHSLQSLVPATLISQAESLLENHRILDAVDLAEQQRRKLEGSITVNEDELEELRYVYQRIGFQCFAETLFEDAGRNFFNGELDPRLLVSYFPELRGSLFTPEDTTDVFAGVTERMPPEPSVDDIIRNYSPHLDTRSAPPTAELRKILGEAAQDMLEQFLRKCRTRRRMDEQSRMPSKWGLTYPVVDTVLVKLFAQSEKTKELYALLQEPHDVVLAEIEPVLQKNGQYNALCMLYKQSGEDDKLLEAWAKLVDGEWTEEDIKDPIANIVSLLTEKKDRSLNQKWGLWLTKRDPERGLKLLMPRDSGKRRDKSEDDLALLEQIKQTSPGAVIQFLEYLILQKRSASQEIHMQYAITCVDQLLEYVSQDGVSKLWRAKASSYSSSRTEASSPFISYFASTTPDSEHKRIRLKTALFLQGSSLYDAEAILSRLQQHDKLLKLEIIIVEGKLKQHQSVLSHLVNDLHDTISAEAYCALGGEVIPSRVALAIIDNTECIQTWKGTSLFSQAKKVDESLRKQLIKILLEVYMDGSEPNPERAAQLLNAQAVNLDVVDVISMIPPTWSLKLMSSFLTRSFRRTLHQRHEAQIIKPMTAGQNLEVKDRTWLILREEGAIIEEALGDDGNEGDEKGLLDEKAALHLVSEAAQSPTAVDILPSDLPEPGSSPRERTVSAAEYEAGMDSSEFR</sequence>
<dbReference type="Proteomes" id="UP000559256">
    <property type="component" value="Unassembled WGS sequence"/>
</dbReference>
<evidence type="ECO:0000259" key="2">
    <source>
        <dbReference type="Pfam" id="PF10366"/>
    </source>
</evidence>
<dbReference type="InterPro" id="IPR019452">
    <property type="entry name" value="VPS39/TGF_beta_rcpt-assoc_1"/>
</dbReference>
<dbReference type="OrthoDB" id="10258882at2759"/>
<dbReference type="InterPro" id="IPR032914">
    <property type="entry name" value="Vam6/VPS39/TRAP1"/>
</dbReference>
<dbReference type="GO" id="GO:0005737">
    <property type="term" value="C:cytoplasm"/>
    <property type="evidence" value="ECO:0007669"/>
    <property type="project" value="TreeGrafter"/>
</dbReference>
<dbReference type="GO" id="GO:0034058">
    <property type="term" value="P:endosomal vesicle fusion"/>
    <property type="evidence" value="ECO:0007669"/>
    <property type="project" value="TreeGrafter"/>
</dbReference>
<evidence type="ECO:0000313" key="4">
    <source>
        <dbReference type="Proteomes" id="UP000559256"/>
    </source>
</evidence>
<keyword evidence="4" id="KW-1185">Reference proteome</keyword>
<dbReference type="Pfam" id="PF10366">
    <property type="entry name" value="Vps39_1"/>
    <property type="match status" value="1"/>
</dbReference>
<proteinExistence type="predicted"/>
<dbReference type="GO" id="GO:0006914">
    <property type="term" value="P:autophagy"/>
    <property type="evidence" value="ECO:0007669"/>
    <property type="project" value="TreeGrafter"/>
</dbReference>
<protein>
    <recommendedName>
        <fullName evidence="2">Vacuolar sorting protein 39/Transforming growth factor beta receptor-associated domain-containing protein</fullName>
    </recommendedName>
</protein>
<evidence type="ECO:0000256" key="1">
    <source>
        <dbReference type="SAM" id="MobiDB-lite"/>
    </source>
</evidence>
<feature type="domain" description="Vacuolar sorting protein 39/Transforming growth factor beta receptor-associated" evidence="2">
    <location>
        <begin position="201"/>
        <end position="290"/>
    </location>
</feature>
<dbReference type="PANTHER" id="PTHR12894:SF27">
    <property type="entry name" value="TRANSFORMING GROWTH FACTOR-BETA RECEPTOR-ASSOCIATED PROTEIN 1"/>
    <property type="match status" value="1"/>
</dbReference>
<gene>
    <name evidence="3" type="ORF">D9758_001393</name>
</gene>
<dbReference type="PANTHER" id="PTHR12894">
    <property type="entry name" value="CNH DOMAIN CONTAINING"/>
    <property type="match status" value="1"/>
</dbReference>
<comment type="caution">
    <text evidence="3">The sequence shown here is derived from an EMBL/GenBank/DDBJ whole genome shotgun (WGS) entry which is preliminary data.</text>
</comment>
<reference evidence="3 4" key="1">
    <citation type="journal article" date="2020" name="ISME J.">
        <title>Uncovering the hidden diversity of litter-decomposition mechanisms in mushroom-forming fungi.</title>
        <authorList>
            <person name="Floudas D."/>
            <person name="Bentzer J."/>
            <person name="Ahren D."/>
            <person name="Johansson T."/>
            <person name="Persson P."/>
            <person name="Tunlid A."/>
        </authorList>
    </citation>
    <scope>NUCLEOTIDE SEQUENCE [LARGE SCALE GENOMIC DNA]</scope>
    <source>
        <strain evidence="3 4">CBS 291.85</strain>
    </source>
</reference>
<dbReference type="GO" id="GO:0016020">
    <property type="term" value="C:membrane"/>
    <property type="evidence" value="ECO:0007669"/>
    <property type="project" value="TreeGrafter"/>
</dbReference>
<organism evidence="3 4">
    <name type="scientific">Tetrapyrgos nigripes</name>
    <dbReference type="NCBI Taxonomy" id="182062"/>
    <lineage>
        <taxon>Eukaryota</taxon>
        <taxon>Fungi</taxon>
        <taxon>Dikarya</taxon>
        <taxon>Basidiomycota</taxon>
        <taxon>Agaricomycotina</taxon>
        <taxon>Agaricomycetes</taxon>
        <taxon>Agaricomycetidae</taxon>
        <taxon>Agaricales</taxon>
        <taxon>Marasmiineae</taxon>
        <taxon>Marasmiaceae</taxon>
        <taxon>Tetrapyrgos</taxon>
    </lineage>
</organism>
<dbReference type="EMBL" id="JAACJM010000012">
    <property type="protein sequence ID" value="KAF5369852.1"/>
    <property type="molecule type" value="Genomic_DNA"/>
</dbReference>
<feature type="region of interest" description="Disordered" evidence="1">
    <location>
        <begin position="660"/>
        <end position="697"/>
    </location>
</feature>
<dbReference type="AlphaFoldDB" id="A0A8H5GRM2"/>
<evidence type="ECO:0000313" key="3">
    <source>
        <dbReference type="EMBL" id="KAF5369852.1"/>
    </source>
</evidence>
<name>A0A8H5GRM2_9AGAR</name>
<accession>A0A8H5GRM2</accession>